<dbReference type="Proteomes" id="UP000070433">
    <property type="component" value="Chromosome"/>
</dbReference>
<protein>
    <recommendedName>
        <fullName evidence="1">DUF7661 domain-containing protein</fullName>
    </recommendedName>
</protein>
<proteinExistence type="predicted"/>
<feature type="domain" description="DUF7661" evidence="1">
    <location>
        <begin position="5"/>
        <end position="71"/>
    </location>
</feature>
<gene>
    <name evidence="2" type="ORF">UC35_05645</name>
</gene>
<organism evidence="2 3">
    <name type="scientific">Ramlibacter tataouinensis</name>
    <dbReference type="NCBI Taxonomy" id="94132"/>
    <lineage>
        <taxon>Bacteria</taxon>
        <taxon>Pseudomonadati</taxon>
        <taxon>Pseudomonadota</taxon>
        <taxon>Betaproteobacteria</taxon>
        <taxon>Burkholderiales</taxon>
        <taxon>Comamonadaceae</taxon>
        <taxon>Ramlibacter</taxon>
    </lineage>
</organism>
<dbReference type="RefSeq" id="WP_061497024.1">
    <property type="nucleotide sequence ID" value="NZ_CP010951.1"/>
</dbReference>
<evidence type="ECO:0000259" key="1">
    <source>
        <dbReference type="Pfam" id="PF24697"/>
    </source>
</evidence>
<accession>A0A127JR76</accession>
<dbReference type="Pfam" id="PF24697">
    <property type="entry name" value="DUF7661"/>
    <property type="match status" value="1"/>
</dbReference>
<evidence type="ECO:0000313" key="2">
    <source>
        <dbReference type="EMBL" id="AMO22471.1"/>
    </source>
</evidence>
<evidence type="ECO:0000313" key="3">
    <source>
        <dbReference type="Proteomes" id="UP000070433"/>
    </source>
</evidence>
<name>A0A127JR76_9BURK</name>
<dbReference type="AlphaFoldDB" id="A0A127JR76"/>
<dbReference type="InterPro" id="IPR056078">
    <property type="entry name" value="DUF7661"/>
</dbReference>
<dbReference type="OrthoDB" id="8592593at2"/>
<dbReference type="EMBL" id="CP010951">
    <property type="protein sequence ID" value="AMO22471.1"/>
    <property type="molecule type" value="Genomic_DNA"/>
</dbReference>
<reference evidence="2 3" key="1">
    <citation type="journal article" date="2014" name="Int. J. Syst. Evol. Microbiol.">
        <title>Ramlibacter solisilvae sp. nov., isolated from forest soil, and emended description of the genus Ramlibacter.</title>
        <authorList>
            <person name="Lee H.J."/>
            <person name="Lee S.H."/>
            <person name="Lee S.S."/>
            <person name="Lee J.S."/>
            <person name="Kim Y."/>
            <person name="Kim S.C."/>
            <person name="Jeon C.O."/>
        </authorList>
    </citation>
    <scope>NUCLEOTIDE SEQUENCE [LARGE SCALE GENOMIC DNA]</scope>
    <source>
        <strain evidence="2 3">5-10</strain>
    </source>
</reference>
<sequence>MDGQRFKVFGRMFLIRRSGGLWEAYALGADGKRTPAGFVIPEFIEDSELEQYLFDLFHESATPGNGDVRRVP</sequence>
<keyword evidence="3" id="KW-1185">Reference proteome</keyword>